<organism evidence="1 2">
    <name type="scientific">Brucella daejeonensis</name>
    <dbReference type="NCBI Taxonomy" id="659015"/>
    <lineage>
        <taxon>Bacteria</taxon>
        <taxon>Pseudomonadati</taxon>
        <taxon>Pseudomonadota</taxon>
        <taxon>Alphaproteobacteria</taxon>
        <taxon>Hyphomicrobiales</taxon>
        <taxon>Brucellaceae</taxon>
        <taxon>Brucella/Ochrobactrum group</taxon>
        <taxon>Brucella</taxon>
    </lineage>
</organism>
<dbReference type="Proteomes" id="UP000555546">
    <property type="component" value="Unassembled WGS sequence"/>
</dbReference>
<proteinExistence type="predicted"/>
<sequence length="51" mass="5677">MERSLLLRLANRGAVIFSVPNMIFPRIFLPSARTGDPERCARSSARNGCDL</sequence>
<gene>
    <name evidence="1" type="ORF">FHS76_003774</name>
</gene>
<comment type="caution">
    <text evidence="1">The sequence shown here is derived from an EMBL/GenBank/DDBJ whole genome shotgun (WGS) entry which is preliminary data.</text>
</comment>
<protein>
    <submittedName>
        <fullName evidence="1">Uncharacterized protein</fullName>
    </submittedName>
</protein>
<name>A0A7W9EPJ2_9HYPH</name>
<evidence type="ECO:0000313" key="1">
    <source>
        <dbReference type="EMBL" id="MBB5703861.1"/>
    </source>
</evidence>
<reference evidence="1 2" key="1">
    <citation type="submission" date="2020-08" db="EMBL/GenBank/DDBJ databases">
        <title>Genomic Encyclopedia of Type Strains, Phase IV (KMG-IV): sequencing the most valuable type-strain genomes for metagenomic binning, comparative biology and taxonomic classification.</title>
        <authorList>
            <person name="Goeker M."/>
        </authorList>
    </citation>
    <scope>NUCLEOTIDE SEQUENCE [LARGE SCALE GENOMIC DNA]</scope>
    <source>
        <strain evidence="1 2">DSM 26944</strain>
    </source>
</reference>
<dbReference type="EMBL" id="JACIJG010000019">
    <property type="protein sequence ID" value="MBB5703861.1"/>
    <property type="molecule type" value="Genomic_DNA"/>
</dbReference>
<evidence type="ECO:0000313" key="2">
    <source>
        <dbReference type="Proteomes" id="UP000555546"/>
    </source>
</evidence>
<keyword evidence="2" id="KW-1185">Reference proteome</keyword>
<accession>A0A7W9EPJ2</accession>
<dbReference type="AlphaFoldDB" id="A0A7W9EPJ2"/>